<feature type="compositionally biased region" description="Basic and acidic residues" evidence="1">
    <location>
        <begin position="139"/>
        <end position="154"/>
    </location>
</feature>
<feature type="compositionally biased region" description="Low complexity" evidence="1">
    <location>
        <begin position="42"/>
        <end position="58"/>
    </location>
</feature>
<reference evidence="3" key="1">
    <citation type="submission" date="2023-10" db="EMBL/GenBank/DDBJ databases">
        <authorList>
            <person name="Hackl T."/>
        </authorList>
    </citation>
    <scope>NUCLEOTIDE SEQUENCE</scope>
</reference>
<keyword evidence="2" id="KW-0472">Membrane</keyword>
<feature type="region of interest" description="Disordered" evidence="1">
    <location>
        <begin position="1"/>
        <end position="66"/>
    </location>
</feature>
<evidence type="ECO:0000313" key="3">
    <source>
        <dbReference type="EMBL" id="CAJ2500653.1"/>
    </source>
</evidence>
<feature type="region of interest" description="Disordered" evidence="1">
    <location>
        <begin position="79"/>
        <end position="171"/>
    </location>
</feature>
<accession>A0AAI8V995</accession>
<keyword evidence="2" id="KW-0812">Transmembrane</keyword>
<proteinExistence type="predicted"/>
<dbReference type="AlphaFoldDB" id="A0AAI8V995"/>
<dbReference type="Proteomes" id="UP001295740">
    <property type="component" value="Unassembled WGS sequence"/>
</dbReference>
<name>A0AAI8V995_9PEZI</name>
<evidence type="ECO:0000313" key="4">
    <source>
        <dbReference type="Proteomes" id="UP001295740"/>
    </source>
</evidence>
<feature type="transmembrane region" description="Helical" evidence="2">
    <location>
        <begin position="202"/>
        <end position="220"/>
    </location>
</feature>
<organism evidence="3 4">
    <name type="scientific">Anthostomella pinea</name>
    <dbReference type="NCBI Taxonomy" id="933095"/>
    <lineage>
        <taxon>Eukaryota</taxon>
        <taxon>Fungi</taxon>
        <taxon>Dikarya</taxon>
        <taxon>Ascomycota</taxon>
        <taxon>Pezizomycotina</taxon>
        <taxon>Sordariomycetes</taxon>
        <taxon>Xylariomycetidae</taxon>
        <taxon>Xylariales</taxon>
        <taxon>Xylariaceae</taxon>
        <taxon>Anthostomella</taxon>
    </lineage>
</organism>
<keyword evidence="2" id="KW-1133">Transmembrane helix</keyword>
<comment type="caution">
    <text evidence="3">The sequence shown here is derived from an EMBL/GenBank/DDBJ whole genome shotgun (WGS) entry which is preliminary data.</text>
</comment>
<sequence>MARTRQSRMPVEGSWRMVEEGENDSFDTSVVHDPYDDDFVLSSGQSQLSASSQGIGSQDSIRDFANKADEDQVILRAPFQPSLVSTRNPSADKERTPVPEFFMPPVDVDSPRRSSGRSSRTIRPATNDMSSQVRRRDYRQRSFDESPRRRDPAFVRKQSSGLGSSSHPTPSQRFAASAPSVLFESAAWTLSILGMALRYAKYPLAGLMAVYLIIGVFMLGKTMVTESISASMSPICRIPGVSFIDLPFCPDVAGSKNGSEPIEFDDLVTAQDQFEKVLEEAASGVSLPMELKRSEASVRDLRTVIRFSDLPGREELVYEFDGYIDTIRVISADLQTFNTHVGSSVDSVISINRWTSRYLDTIASNREANDNLLSRGIEWIFSPFQPAVFDERVLLEKYIEHTALVSEKIANLIVEAQAALRLLNQAENHLDLIKEHCVRNEQVVVDQKNDVFWSIWTLLGANNSRLRNLKTQISLLRQVEGQRLSAVKRLNVLIHDLTTIQSQLSDLRDRVATPELLADGSTIPLSVHIETINAGVERLEAARSRIRAEENDRLQQALKRAREEDRLIDG</sequence>
<dbReference type="EMBL" id="CAUWAG010000003">
    <property type="protein sequence ID" value="CAJ2500653.1"/>
    <property type="molecule type" value="Genomic_DNA"/>
</dbReference>
<feature type="compositionally biased region" description="Polar residues" evidence="1">
    <location>
        <begin position="157"/>
        <end position="171"/>
    </location>
</feature>
<gene>
    <name evidence="3" type="ORF">KHLLAP_LOCUS1121</name>
</gene>
<evidence type="ECO:0000256" key="1">
    <source>
        <dbReference type="SAM" id="MobiDB-lite"/>
    </source>
</evidence>
<protein>
    <submittedName>
        <fullName evidence="3">Uu.00g035060.m01.CDS01</fullName>
    </submittedName>
</protein>
<evidence type="ECO:0000256" key="2">
    <source>
        <dbReference type="SAM" id="Phobius"/>
    </source>
</evidence>
<keyword evidence="4" id="KW-1185">Reference proteome</keyword>